<protein>
    <submittedName>
        <fullName evidence="2">Uncharacterized protein</fullName>
    </submittedName>
</protein>
<dbReference type="Gene3D" id="3.40.630.10">
    <property type="entry name" value="Zn peptidases"/>
    <property type="match status" value="1"/>
</dbReference>
<evidence type="ECO:0000256" key="1">
    <source>
        <dbReference type="SAM" id="SignalP"/>
    </source>
</evidence>
<sequence>MAFSKWVSLIFIFQLFWPMPISSDSSLSSKDLAEIPLNFLNLARKSELADWMIGIRRKIHENAELRLEEFETSALIRAELDKMGIPYKHPVAVTGIVGFIGTGGPPFVAIAAGMDALPMQVLLNFENFVGSIFVCSV</sequence>
<reference evidence="2 3" key="1">
    <citation type="journal article" date="2020" name="Mol. Biol. Evol.">
        <title>Distinct Expression and Methylation Patterns for Genes with Different Fates following a Single Whole-Genome Duplication in Flowering Plants.</title>
        <authorList>
            <person name="Shi T."/>
            <person name="Rahmani R.S."/>
            <person name="Gugger P.F."/>
            <person name="Wang M."/>
            <person name="Li H."/>
            <person name="Zhang Y."/>
            <person name="Li Z."/>
            <person name="Wang Q."/>
            <person name="Van de Peer Y."/>
            <person name="Marchal K."/>
            <person name="Chen J."/>
        </authorList>
    </citation>
    <scope>NUCLEOTIDE SEQUENCE [LARGE SCALE GENOMIC DNA]</scope>
    <source>
        <tissue evidence="2">Leaf</tissue>
    </source>
</reference>
<proteinExistence type="predicted"/>
<keyword evidence="3" id="KW-1185">Reference proteome</keyword>
<evidence type="ECO:0000313" key="2">
    <source>
        <dbReference type="EMBL" id="DAD48918.1"/>
    </source>
</evidence>
<gene>
    <name evidence="2" type="ORF">HUJ06_018855</name>
</gene>
<organism evidence="2 3">
    <name type="scientific">Nelumbo nucifera</name>
    <name type="common">Sacred lotus</name>
    <dbReference type="NCBI Taxonomy" id="4432"/>
    <lineage>
        <taxon>Eukaryota</taxon>
        <taxon>Viridiplantae</taxon>
        <taxon>Streptophyta</taxon>
        <taxon>Embryophyta</taxon>
        <taxon>Tracheophyta</taxon>
        <taxon>Spermatophyta</taxon>
        <taxon>Magnoliopsida</taxon>
        <taxon>Proteales</taxon>
        <taxon>Nelumbonaceae</taxon>
        <taxon>Nelumbo</taxon>
    </lineage>
</organism>
<dbReference type="EMBL" id="DUZY01000008">
    <property type="protein sequence ID" value="DAD48918.1"/>
    <property type="molecule type" value="Genomic_DNA"/>
</dbReference>
<accession>A0A823A4Y5</accession>
<name>A0A823A4Y5_NELNU</name>
<feature type="signal peptide" evidence="1">
    <location>
        <begin position="1"/>
        <end position="23"/>
    </location>
</feature>
<dbReference type="GO" id="GO:0016787">
    <property type="term" value="F:hydrolase activity"/>
    <property type="evidence" value="ECO:0007669"/>
    <property type="project" value="InterPro"/>
</dbReference>
<dbReference type="PANTHER" id="PTHR11014:SF119">
    <property type="entry name" value="IAA-AMINO ACID HYDROLASE ILR1-LIKE 1"/>
    <property type="match status" value="1"/>
</dbReference>
<evidence type="ECO:0000313" key="3">
    <source>
        <dbReference type="Proteomes" id="UP000607653"/>
    </source>
</evidence>
<dbReference type="Proteomes" id="UP000607653">
    <property type="component" value="Unassembled WGS sequence"/>
</dbReference>
<feature type="chain" id="PRO_5032643906" evidence="1">
    <location>
        <begin position="24"/>
        <end position="137"/>
    </location>
</feature>
<dbReference type="SUPFAM" id="SSF53187">
    <property type="entry name" value="Zn-dependent exopeptidases"/>
    <property type="match status" value="1"/>
</dbReference>
<dbReference type="InterPro" id="IPR017439">
    <property type="entry name" value="Amidohydrolase"/>
</dbReference>
<dbReference type="AlphaFoldDB" id="A0A823A4Y5"/>
<comment type="caution">
    <text evidence="2">The sequence shown here is derived from an EMBL/GenBank/DDBJ whole genome shotgun (WGS) entry which is preliminary data.</text>
</comment>
<keyword evidence="1" id="KW-0732">Signal</keyword>
<dbReference type="PANTHER" id="PTHR11014">
    <property type="entry name" value="PEPTIDASE M20 FAMILY MEMBER"/>
    <property type="match status" value="1"/>
</dbReference>